<dbReference type="PRINTS" id="PR00469">
    <property type="entry name" value="PNDRDTASEII"/>
</dbReference>
<accession>A0A3A5H8X1</accession>
<dbReference type="InterPro" id="IPR022890">
    <property type="entry name" value="Fd--NADP_Rdtase_type_2"/>
</dbReference>
<evidence type="ECO:0000256" key="1">
    <source>
        <dbReference type="ARBA" id="ARBA00022630"/>
    </source>
</evidence>
<dbReference type="InterPro" id="IPR036188">
    <property type="entry name" value="FAD/NAD-bd_sf"/>
</dbReference>
<dbReference type="AlphaFoldDB" id="A0A3A5H8X1"/>
<evidence type="ECO:0000256" key="4">
    <source>
        <dbReference type="ARBA" id="ARBA00023002"/>
    </source>
</evidence>
<evidence type="ECO:0000256" key="6">
    <source>
        <dbReference type="HAMAP-Rule" id="MF_01685"/>
    </source>
</evidence>
<comment type="caution">
    <text evidence="9">The sequence shown here is derived from an EMBL/GenBank/DDBJ whole genome shotgun (WGS) entry which is preliminary data.</text>
</comment>
<gene>
    <name evidence="9" type="ORF">D4739_13355</name>
</gene>
<feature type="binding site" evidence="6">
    <location>
        <position position="61"/>
    </location>
    <ligand>
        <name>FAD</name>
        <dbReference type="ChEBI" id="CHEBI:57692"/>
    </ligand>
</feature>
<name>A0A3A5H8X1_9ACTN</name>
<dbReference type="SUPFAM" id="SSF51905">
    <property type="entry name" value="FAD/NAD(P)-binding domain"/>
    <property type="match status" value="1"/>
</dbReference>
<dbReference type="GO" id="GO:0050661">
    <property type="term" value="F:NADP binding"/>
    <property type="evidence" value="ECO:0007669"/>
    <property type="project" value="UniProtKB-UniRule"/>
</dbReference>
<proteinExistence type="inferred from homology"/>
<dbReference type="OrthoDB" id="9806179at2"/>
<comment type="similarity">
    <text evidence="6">Belongs to the ferredoxin--NADP reductase type 2 family.</text>
</comment>
<evidence type="ECO:0000313" key="10">
    <source>
        <dbReference type="Proteomes" id="UP000276542"/>
    </source>
</evidence>
<dbReference type="GO" id="GO:0050660">
    <property type="term" value="F:flavin adenine dinucleotide binding"/>
    <property type="evidence" value="ECO:0007669"/>
    <property type="project" value="UniProtKB-UniRule"/>
</dbReference>
<feature type="region of interest" description="Disordered" evidence="7">
    <location>
        <begin position="1"/>
        <end position="43"/>
    </location>
</feature>
<protein>
    <recommendedName>
        <fullName evidence="6">Ferredoxin--NADP reductase</fullName>
        <shortName evidence="6">FNR</shortName>
        <shortName evidence="6">Fd-NADP(+) reductase</shortName>
        <ecNumber evidence="6">1.18.1.2</ecNumber>
    </recommendedName>
</protein>
<keyword evidence="3 6" id="KW-0521">NADP</keyword>
<evidence type="ECO:0000256" key="7">
    <source>
        <dbReference type="SAM" id="MobiDB-lite"/>
    </source>
</evidence>
<comment type="subunit">
    <text evidence="6">Homodimer.</text>
</comment>
<evidence type="ECO:0000256" key="3">
    <source>
        <dbReference type="ARBA" id="ARBA00022857"/>
    </source>
</evidence>
<feature type="binding site" evidence="6">
    <location>
        <position position="88"/>
    </location>
    <ligand>
        <name>FAD</name>
        <dbReference type="ChEBI" id="CHEBI:57692"/>
    </ligand>
</feature>
<keyword evidence="2 6" id="KW-0274">FAD</keyword>
<dbReference type="Gene3D" id="3.50.50.60">
    <property type="entry name" value="FAD/NAD(P)-binding domain"/>
    <property type="match status" value="2"/>
</dbReference>
<comment type="cofactor">
    <cofactor evidence="6">
        <name>FAD</name>
        <dbReference type="ChEBI" id="CHEBI:57692"/>
    </cofactor>
    <text evidence="6">Binds 1 FAD per subunit.</text>
</comment>
<feature type="binding site" evidence="6">
    <location>
        <position position="93"/>
    </location>
    <ligand>
        <name>FAD</name>
        <dbReference type="ChEBI" id="CHEBI:57692"/>
    </ligand>
</feature>
<dbReference type="PRINTS" id="PR00368">
    <property type="entry name" value="FADPNR"/>
</dbReference>
<feature type="binding site" evidence="6">
    <location>
        <position position="80"/>
    </location>
    <ligand>
        <name>FAD</name>
        <dbReference type="ChEBI" id="CHEBI:57692"/>
    </ligand>
</feature>
<keyword evidence="10" id="KW-1185">Reference proteome</keyword>
<comment type="catalytic activity">
    <reaction evidence="5">
        <text>[thioredoxin]-dithiol + NADP(+) = [thioredoxin]-disulfide + NADPH + H(+)</text>
        <dbReference type="Rhea" id="RHEA:20345"/>
        <dbReference type="Rhea" id="RHEA-COMP:10698"/>
        <dbReference type="Rhea" id="RHEA-COMP:10700"/>
        <dbReference type="ChEBI" id="CHEBI:15378"/>
        <dbReference type="ChEBI" id="CHEBI:29950"/>
        <dbReference type="ChEBI" id="CHEBI:50058"/>
        <dbReference type="ChEBI" id="CHEBI:57783"/>
        <dbReference type="ChEBI" id="CHEBI:58349"/>
        <dbReference type="EC" id="1.8.1.9"/>
    </reaction>
</comment>
<evidence type="ECO:0000256" key="5">
    <source>
        <dbReference type="ARBA" id="ARBA00048132"/>
    </source>
</evidence>
<comment type="catalytic activity">
    <reaction evidence="6">
        <text>2 reduced [2Fe-2S]-[ferredoxin] + NADP(+) + H(+) = 2 oxidized [2Fe-2S]-[ferredoxin] + NADPH</text>
        <dbReference type="Rhea" id="RHEA:20125"/>
        <dbReference type="Rhea" id="RHEA-COMP:10000"/>
        <dbReference type="Rhea" id="RHEA-COMP:10001"/>
        <dbReference type="ChEBI" id="CHEBI:15378"/>
        <dbReference type="ChEBI" id="CHEBI:33737"/>
        <dbReference type="ChEBI" id="CHEBI:33738"/>
        <dbReference type="ChEBI" id="CHEBI:57783"/>
        <dbReference type="ChEBI" id="CHEBI:58349"/>
        <dbReference type="EC" id="1.18.1.2"/>
    </reaction>
</comment>
<dbReference type="Pfam" id="PF07992">
    <property type="entry name" value="Pyr_redox_2"/>
    <property type="match status" value="1"/>
</dbReference>
<feature type="binding site" evidence="6">
    <location>
        <position position="324"/>
    </location>
    <ligand>
        <name>FAD</name>
        <dbReference type="ChEBI" id="CHEBI:57692"/>
    </ligand>
</feature>
<sequence length="367" mass="38244">MERPPGQRCHPRRRAPGGDRGVLSTRGRQAAQEASTRRVGPASIGGVRHSTDLLVIGAGPTGLFSAYYAGFRGLSVAVADSLPELGGQITAMYPEKAILDVAGFPTIKGRELVAGLVEQAASAHPTYLLGRTALTLDHGADSVTVGFDDGSTATAKALLITAGIGKFSPRPLPAAAGWAGRGVEFFVPDFAPYVGKDVLVVGGGDSAFDWALHLEPIAKSVTLVHRRDAFRAHQRTVDDVRASSVEILTHAEVAALRGDGVVAEADLIVDGVPMTRPVQAVIAALGFVADLGPLQQWGLTVDHRHLVVDGAMRTNLPRVFAAGDITQYDGKVRLIAVGFGEAATAVNNAAVVIDPSAHVFPGHSSEA</sequence>
<feature type="binding site" evidence="6">
    <location>
        <position position="365"/>
    </location>
    <ligand>
        <name>FAD</name>
        <dbReference type="ChEBI" id="CHEBI:57692"/>
    </ligand>
</feature>
<evidence type="ECO:0000256" key="2">
    <source>
        <dbReference type="ARBA" id="ARBA00022827"/>
    </source>
</evidence>
<evidence type="ECO:0000313" key="9">
    <source>
        <dbReference type="EMBL" id="RJS47109.1"/>
    </source>
</evidence>
<dbReference type="EMBL" id="QYRP01000002">
    <property type="protein sequence ID" value="RJS47109.1"/>
    <property type="molecule type" value="Genomic_DNA"/>
</dbReference>
<dbReference type="GO" id="GO:0004324">
    <property type="term" value="F:ferredoxin-NADP+ reductase activity"/>
    <property type="evidence" value="ECO:0007669"/>
    <property type="project" value="UniProtKB-UniRule"/>
</dbReference>
<feature type="domain" description="FAD/NAD(P)-binding" evidence="8">
    <location>
        <begin position="52"/>
        <end position="338"/>
    </location>
</feature>
<dbReference type="InterPro" id="IPR050097">
    <property type="entry name" value="Ferredoxin-NADP_redctase_2"/>
</dbReference>
<feature type="binding site" evidence="6">
    <location>
        <position position="133"/>
    </location>
    <ligand>
        <name>FAD</name>
        <dbReference type="ChEBI" id="CHEBI:57692"/>
    </ligand>
</feature>
<dbReference type="InterPro" id="IPR023753">
    <property type="entry name" value="FAD/NAD-binding_dom"/>
</dbReference>
<keyword evidence="1 6" id="KW-0285">Flavoprotein</keyword>
<organism evidence="9 10">
    <name type="scientific">Nocardioides cavernaquae</name>
    <dbReference type="NCBI Taxonomy" id="2321396"/>
    <lineage>
        <taxon>Bacteria</taxon>
        <taxon>Bacillati</taxon>
        <taxon>Actinomycetota</taxon>
        <taxon>Actinomycetes</taxon>
        <taxon>Propionibacteriales</taxon>
        <taxon>Nocardioidaceae</taxon>
        <taxon>Nocardioides</taxon>
    </lineage>
</organism>
<dbReference type="Proteomes" id="UP000276542">
    <property type="component" value="Unassembled WGS sequence"/>
</dbReference>
<keyword evidence="4 6" id="KW-0560">Oxidoreductase</keyword>
<feature type="binding site" evidence="6">
    <location>
        <position position="167"/>
    </location>
    <ligand>
        <name>FAD</name>
        <dbReference type="ChEBI" id="CHEBI:57692"/>
    </ligand>
</feature>
<dbReference type="HAMAP" id="MF_01685">
    <property type="entry name" value="FENR2"/>
    <property type="match status" value="1"/>
</dbReference>
<dbReference type="PANTHER" id="PTHR48105">
    <property type="entry name" value="THIOREDOXIN REDUCTASE 1-RELATED-RELATED"/>
    <property type="match status" value="1"/>
</dbReference>
<evidence type="ECO:0000259" key="8">
    <source>
        <dbReference type="Pfam" id="PF07992"/>
    </source>
</evidence>
<dbReference type="EC" id="1.18.1.2" evidence="6"/>
<reference evidence="10" key="1">
    <citation type="submission" date="2018-09" db="EMBL/GenBank/DDBJ databases">
        <authorList>
            <person name="Zhu H."/>
        </authorList>
    </citation>
    <scope>NUCLEOTIDE SEQUENCE [LARGE SCALE GENOMIC DNA]</scope>
    <source>
        <strain evidence="10">K1W22B-1</strain>
    </source>
</reference>
<dbReference type="GO" id="GO:0004791">
    <property type="term" value="F:thioredoxin-disulfide reductase (NADPH) activity"/>
    <property type="evidence" value="ECO:0007669"/>
    <property type="project" value="UniProtKB-EC"/>
</dbReference>